<dbReference type="PROSITE" id="PS50836">
    <property type="entry name" value="DOMON"/>
    <property type="match status" value="2"/>
</dbReference>
<evidence type="ECO:0000259" key="11">
    <source>
        <dbReference type="PROSITE" id="PS50939"/>
    </source>
</evidence>
<dbReference type="Pfam" id="PF25489">
    <property type="entry name" value="At5g54830"/>
    <property type="match status" value="1"/>
</dbReference>
<dbReference type="PROSITE" id="PS51549">
    <property type="entry name" value="DM13"/>
    <property type="match status" value="1"/>
</dbReference>
<feature type="domain" description="DM13" evidence="12">
    <location>
        <begin position="39"/>
        <end position="144"/>
    </location>
</feature>
<keyword evidence="6 8" id="KW-0472">Membrane</keyword>
<dbReference type="SMART" id="SM00686">
    <property type="entry name" value="DM13"/>
    <property type="match status" value="1"/>
</dbReference>
<dbReference type="Proteomes" id="UP000287651">
    <property type="component" value="Unassembled WGS sequence"/>
</dbReference>
<gene>
    <name evidence="13" type="ORF">B296_00006614</name>
</gene>
<keyword evidence="5 8" id="KW-1133">Transmembrane helix</keyword>
<evidence type="ECO:0000256" key="2">
    <source>
        <dbReference type="ARBA" id="ARBA00022448"/>
    </source>
</evidence>
<accession>A0A427ACV6</accession>
<dbReference type="InterPro" id="IPR019545">
    <property type="entry name" value="DM13_domain"/>
</dbReference>
<dbReference type="PROSITE" id="PS50939">
    <property type="entry name" value="CYTOCHROME_B561"/>
    <property type="match status" value="1"/>
</dbReference>
<dbReference type="Gene3D" id="1.20.120.1770">
    <property type="match status" value="1"/>
</dbReference>
<keyword evidence="2" id="KW-0813">Transport</keyword>
<evidence type="ECO:0000256" key="5">
    <source>
        <dbReference type="ARBA" id="ARBA00022989"/>
    </source>
</evidence>
<feature type="domain" description="Cytochrome b561" evidence="11">
    <location>
        <begin position="662"/>
        <end position="864"/>
    </location>
</feature>
<evidence type="ECO:0000256" key="1">
    <source>
        <dbReference type="ARBA" id="ARBA00004370"/>
    </source>
</evidence>
<keyword evidence="3 8" id="KW-0812">Transmembrane</keyword>
<dbReference type="CDD" id="cd09631">
    <property type="entry name" value="DOMON_DOH"/>
    <property type="match status" value="2"/>
</dbReference>
<evidence type="ECO:0000313" key="13">
    <source>
        <dbReference type="EMBL" id="RRT74078.1"/>
    </source>
</evidence>
<evidence type="ECO:0000256" key="8">
    <source>
        <dbReference type="SAM" id="Phobius"/>
    </source>
</evidence>
<dbReference type="SMART" id="SM00664">
    <property type="entry name" value="DoH"/>
    <property type="match status" value="2"/>
</dbReference>
<evidence type="ECO:0000259" key="10">
    <source>
        <dbReference type="PROSITE" id="PS50836"/>
    </source>
</evidence>
<evidence type="ECO:0000256" key="7">
    <source>
        <dbReference type="SAM" id="MobiDB-lite"/>
    </source>
</evidence>
<comment type="caution">
    <text evidence="13">The sequence shown here is derived from an EMBL/GenBank/DDBJ whole genome shotgun (WGS) entry which is preliminary data.</text>
</comment>
<evidence type="ECO:0000256" key="3">
    <source>
        <dbReference type="ARBA" id="ARBA00022692"/>
    </source>
</evidence>
<feature type="region of interest" description="Disordered" evidence="7">
    <location>
        <begin position="151"/>
        <end position="171"/>
    </location>
</feature>
<organism evidence="13 14">
    <name type="scientific">Ensete ventricosum</name>
    <name type="common">Abyssinian banana</name>
    <name type="synonym">Musa ensete</name>
    <dbReference type="NCBI Taxonomy" id="4639"/>
    <lineage>
        <taxon>Eukaryota</taxon>
        <taxon>Viridiplantae</taxon>
        <taxon>Streptophyta</taxon>
        <taxon>Embryophyta</taxon>
        <taxon>Tracheophyta</taxon>
        <taxon>Spermatophyta</taxon>
        <taxon>Magnoliopsida</taxon>
        <taxon>Liliopsida</taxon>
        <taxon>Zingiberales</taxon>
        <taxon>Musaceae</taxon>
        <taxon>Ensete</taxon>
    </lineage>
</organism>
<feature type="chain" id="PRO_5019415799" description="Cytochrome b561 domain-containing protein" evidence="9">
    <location>
        <begin position="31"/>
        <end position="916"/>
    </location>
</feature>
<dbReference type="InterPro" id="IPR045266">
    <property type="entry name" value="DOH_DOMON"/>
</dbReference>
<dbReference type="CDD" id="cd08760">
    <property type="entry name" value="Cyt_b561_FRRS1_like"/>
    <property type="match status" value="1"/>
</dbReference>
<dbReference type="InterPro" id="IPR006593">
    <property type="entry name" value="Cyt_b561/ferric_Rdtase_TM"/>
</dbReference>
<feature type="transmembrane region" description="Helical" evidence="8">
    <location>
        <begin position="732"/>
        <end position="751"/>
    </location>
</feature>
<feature type="transmembrane region" description="Helical" evidence="8">
    <location>
        <begin position="800"/>
        <end position="821"/>
    </location>
</feature>
<evidence type="ECO:0000256" key="4">
    <source>
        <dbReference type="ARBA" id="ARBA00022982"/>
    </source>
</evidence>
<keyword evidence="4" id="KW-0249">Electron transport</keyword>
<dbReference type="PANTHER" id="PTHR47281:SF1">
    <property type="entry name" value="OS09G0557700 PROTEIN"/>
    <property type="match status" value="1"/>
</dbReference>
<dbReference type="InterPro" id="IPR057443">
    <property type="entry name" value="At5g54830-like"/>
</dbReference>
<feature type="non-terminal residue" evidence="13">
    <location>
        <position position="1"/>
    </location>
</feature>
<feature type="domain" description="DOMON" evidence="10">
    <location>
        <begin position="535"/>
        <end position="654"/>
    </location>
</feature>
<keyword evidence="9" id="KW-0732">Signal</keyword>
<feature type="signal peptide" evidence="9">
    <location>
        <begin position="1"/>
        <end position="30"/>
    </location>
</feature>
<proteinExistence type="predicted"/>
<dbReference type="Pfam" id="PF10517">
    <property type="entry name" value="DM13"/>
    <property type="match status" value="1"/>
</dbReference>
<dbReference type="Pfam" id="PF03351">
    <property type="entry name" value="DOMON"/>
    <property type="match status" value="2"/>
</dbReference>
<feature type="transmembrane region" description="Helical" evidence="8">
    <location>
        <begin position="841"/>
        <end position="859"/>
    </location>
</feature>
<dbReference type="PANTHER" id="PTHR47281">
    <property type="entry name" value="OS09G0557700 PROTEIN"/>
    <property type="match status" value="1"/>
</dbReference>
<feature type="region of interest" description="Disordered" evidence="7">
    <location>
        <begin position="889"/>
        <end position="916"/>
    </location>
</feature>
<comment type="subcellular location">
    <subcellularLocation>
        <location evidence="1">Membrane</location>
    </subcellularLocation>
</comment>
<evidence type="ECO:0000259" key="12">
    <source>
        <dbReference type="PROSITE" id="PS51549"/>
    </source>
</evidence>
<feature type="transmembrane region" description="Helical" evidence="8">
    <location>
        <begin position="757"/>
        <end position="779"/>
    </location>
</feature>
<dbReference type="EMBL" id="AMZH03002887">
    <property type="protein sequence ID" value="RRT74078.1"/>
    <property type="molecule type" value="Genomic_DNA"/>
</dbReference>
<feature type="domain" description="DOMON" evidence="10">
    <location>
        <begin position="196"/>
        <end position="340"/>
    </location>
</feature>
<dbReference type="AlphaFoldDB" id="A0A427ACV6"/>
<reference evidence="13 14" key="1">
    <citation type="journal article" date="2014" name="Agronomy (Basel)">
        <title>A Draft Genome Sequence for Ensete ventricosum, the Drought-Tolerant Tree Against Hunger.</title>
        <authorList>
            <person name="Harrison J."/>
            <person name="Moore K.A."/>
            <person name="Paszkiewicz K."/>
            <person name="Jones T."/>
            <person name="Grant M."/>
            <person name="Ambacheew D."/>
            <person name="Muzemil S."/>
            <person name="Studholme D.J."/>
        </authorList>
    </citation>
    <scope>NUCLEOTIDE SEQUENCE [LARGE SCALE GENOMIC DNA]</scope>
</reference>
<feature type="transmembrane region" description="Helical" evidence="8">
    <location>
        <begin position="700"/>
        <end position="720"/>
    </location>
</feature>
<evidence type="ECO:0000256" key="6">
    <source>
        <dbReference type="ARBA" id="ARBA00023136"/>
    </source>
</evidence>
<name>A0A427ACV6_ENSVE</name>
<dbReference type="InterPro" id="IPR005018">
    <property type="entry name" value="DOMON_domain"/>
</dbReference>
<dbReference type="GO" id="GO:0016020">
    <property type="term" value="C:membrane"/>
    <property type="evidence" value="ECO:0007669"/>
    <property type="project" value="UniProtKB-SubCell"/>
</dbReference>
<dbReference type="SMART" id="SM00665">
    <property type="entry name" value="B561"/>
    <property type="match status" value="1"/>
</dbReference>
<evidence type="ECO:0008006" key="15">
    <source>
        <dbReference type="Google" id="ProtNLM"/>
    </source>
</evidence>
<evidence type="ECO:0000256" key="9">
    <source>
        <dbReference type="SAM" id="SignalP"/>
    </source>
</evidence>
<sequence length="916" mass="101354">LDPPPSMASPPSLFLLLFFFLLLPIGPAVAGCRENTSLAGFEADLAMVQHQVRGVVRIVDGCSFSIRGFDMLAGSDQVRWFGAAGDDLHNLTMGSRISDLPLNRTYRNESLTIRLSDNASWDQIAVLAIWDEATASDFGHVLLRNAGDNETAPAVAPSPDLSPAPSPASDSLVEHKSKSQIHRQPTMFTNCFALSSQFRLRWTLYPESDSVDIGLEATVGSEYYMAFGWTTPGSSSHMLNADVTVTGFTEEGYPFAEDYFITGYSECLLNKDGKVEGVCPDTIYEGSDPVGLVNNTKLVYGHRRDGVAFVRYERPLVSIDEKYDVPVNMTQNMTVIWALGLLKPPDSIRPYYLPQNHGKPRETAYNYLSLNLSKEVDNCFGPLDAEDKEDQDIIIADAKTPLVVTSGPALRYPNPPNPTKVLYINKKEAPLLRAERGVPVTFSIQAGHDVALYLTSDPIGGNATLRNMTEVMYAGGPEFEGVPASPTELTWLPDRNTPDQLYYHSLFEQKMGWKVQVVDGGLSDMYNNSVLLDDQQVSFFWTLSEDSISIAARGEKKSGYLAIGFGSGMIDSYAYVGWIDNNGKGHVNTYWIDNKDAMSVHPVSENLTFVRCRHENGIITFEFTRPLSPSCSGKIECKNIIDPTTPLKVIWAMGAQWLADNLSERNMHSVASNRPVSVLLLRGSAEADEDLRPVLAVHGFMMFVAWGILLPGGILAARYLKHIKGDGWFQLHVYLQYSGIAIMLLGVLFAAAELRGFYLSLVHVKFGVTAILLACAQPLNACLRPKRPAEEEIASSKRIIWEYFHVIVGRSAILAGVAALVTGMKHLRHRYGSENVQGLTWALILWVLACALLVMYLEYMEIKRRRIHRSSLKGNWVLGNSEEDDSVDLLHSERAGTKSESQTSGIMEVQLEPLSR</sequence>
<evidence type="ECO:0000313" key="14">
    <source>
        <dbReference type="Proteomes" id="UP000287651"/>
    </source>
</evidence>
<protein>
    <recommendedName>
        <fullName evidence="15">Cytochrome b561 domain-containing protein</fullName>
    </recommendedName>
</protein>
<dbReference type="InterPro" id="IPR045879">
    <property type="entry name" value="B561A"/>
</dbReference>